<dbReference type="FunFam" id="3.40.50.1820:FF:000092">
    <property type="entry name" value="Carboxylic ester hydrolase"/>
    <property type="match status" value="2"/>
</dbReference>
<gene>
    <name evidence="8" type="ORF">AFUS01_LOCUS33021</name>
</gene>
<name>A0A8J2KZQ5_9HEXA</name>
<keyword evidence="9" id="KW-1185">Reference proteome</keyword>
<sequence>MTLFQVSASGEDFSNESKEFSNSEESSEGSDMYQSEGKIPKRSLLGDMKVNDNAKLNWGESEPVLFQSDEFKSYERSYESSEEDETDAGTDDAEGNSEMDGTSFEVNSIQGGNETDRKNSSTKATAKPKSSVPDVDDAPTLSVSLVESNESDVVVSDEVIILETETNDSDASIPVVDIAPALDLIPVESTKPEETPRDKQLLDAQVIPGQENSKDDGIPEAPELEVIPHGKNPEIEKTFGQEISDGMNKLESEVKSLVNPRYASIARNHRVLLTAIIIGFFALAIATVMLTFYRGFKIFSIVIRRHTGGNYRRMEEEVDNDFDHSHAFQQKFNDHCCNIEKYETKIHTMKSSRIPLVIVAVAVLAILADRYLLRSKTETSVIETNAGLLKGFVSLSRDGREFFEFVGIPYAKPPVGELRFEPPLKAEKWEGVLDASKYGNKCPQLDLLFQRPDGDENCLYLNVYTPMLPSVEHKKPLPVMVFFHGGIYFFGSGSAYRGDFIMDEDVILVTVNYRLASFGFLNTGDGIVAGNMGLKDQNMALRWVQENIQYFGGNPNGVTIFGQSAGAASVHFHVISPMSKGLFQRAISQSGAALNPWTIWSEPAAQAKRFAQKFNCNTENTKEMVACMKKLTMQEIMTAHQEVLVTFRDMITVFVPTVESGKVGPNTFLPAHPREMLKANKFNKVPWLAGANGQDGLLFSAALVRNDSVRDIVFNDFESIAHKVLYVKPNSNASKIKDLYMSTPPNLNDLEAFNKLTNMFTDRCFSNGIREAATLQSAHAPVYLYDYNYKGKFRPGNMLIAIKRQYPVVLEFLAYMAKKIFNEYILGHDAPFYGVGHIDELALLFHIPWLTNVKAGHKDYEMSKAMVKLWTSFAQNRKSLDFLGVTLNPVEPKDSSIKYLNINSTPSILDDPFRESYSNFSIAIFLPKVYFRAEETEVIVTAAGQLKGSVSKSRQGRTFFEFVGIPFAKPPVGELRFEPPQKADKWEGILEATKYGPMCPQLSHILYLPDGNEDCLFLNVYTPWLPVLSFEVEKKESLPVMVFFHGGAFVFGDGFVYRPDYFMDEDVILVVIQYRLNSLGFLNTGDGIVAGNMGLKDQNMALRWVQENIQSFGGNPKEVTIFGQSAGAASVHLHVLSPMSKGLFQRAISQSGTALSPWVIRIEPAFPSRRFAEKLNCSTRNTQEMIACMKNLTMEEILTAHREITVPYRDVDTVFVPTVDSGKIGPNTFLPAHPREILKSHNFNKVPWLVGANGQDGLVILSDLIKNDSLRDGVFNNFETMAQNVLYVKPNKNASKIKNLYMPTPPSLNDLEAFNKLTNLFTDRYFSNGIREAATLQSAHAPVYLYDYNYKGEFRLFNLLIAMKRKYPVILEIIGHIIKKIFKEILLGYDPPFYGVGHCDELAMLFHMKWMVHVNQNHRDFEMSKSVVKLWTSFAQNRTTLEFRGVAFKPLDPKDSSVKYLNINSTPSILDDPFVERYKFWESLNASPNL</sequence>
<dbReference type="InterPro" id="IPR002018">
    <property type="entry name" value="CarbesteraseB"/>
</dbReference>
<dbReference type="Proteomes" id="UP000708208">
    <property type="component" value="Unassembled WGS sequence"/>
</dbReference>
<evidence type="ECO:0000313" key="9">
    <source>
        <dbReference type="Proteomes" id="UP000708208"/>
    </source>
</evidence>
<feature type="domain" description="Carboxylesterase type B" evidence="7">
    <location>
        <begin position="937"/>
        <end position="1481"/>
    </location>
</feature>
<proteinExistence type="inferred from homology"/>
<dbReference type="EMBL" id="CAJVCH010527369">
    <property type="protein sequence ID" value="CAG7822768.1"/>
    <property type="molecule type" value="Genomic_DNA"/>
</dbReference>
<dbReference type="InterPro" id="IPR019819">
    <property type="entry name" value="Carboxylesterase_B_CS"/>
</dbReference>
<feature type="domain" description="Carboxylesterase type B" evidence="7">
    <location>
        <begin position="379"/>
        <end position="908"/>
    </location>
</feature>
<evidence type="ECO:0000256" key="3">
    <source>
        <dbReference type="ARBA" id="ARBA00022801"/>
    </source>
</evidence>
<keyword evidence="4" id="KW-0325">Glycoprotein</keyword>
<dbReference type="PROSITE" id="PS00941">
    <property type="entry name" value="CARBOXYLESTERASE_B_2"/>
    <property type="match status" value="1"/>
</dbReference>
<evidence type="ECO:0000259" key="7">
    <source>
        <dbReference type="Pfam" id="PF00135"/>
    </source>
</evidence>
<dbReference type="PANTHER" id="PTHR43142:SF1">
    <property type="entry name" value="CARBOXYLIC ESTER HYDROLASE"/>
    <property type="match status" value="1"/>
</dbReference>
<feature type="compositionally biased region" description="Basic and acidic residues" evidence="5">
    <location>
        <begin position="69"/>
        <end position="79"/>
    </location>
</feature>
<keyword evidence="6" id="KW-0472">Membrane</keyword>
<dbReference type="PANTHER" id="PTHR43142">
    <property type="entry name" value="CARBOXYLIC ESTER HYDROLASE"/>
    <property type="match status" value="1"/>
</dbReference>
<dbReference type="CDD" id="cd00312">
    <property type="entry name" value="Esterase_lipase"/>
    <property type="match status" value="1"/>
</dbReference>
<dbReference type="OrthoDB" id="19653at2759"/>
<evidence type="ECO:0000256" key="1">
    <source>
        <dbReference type="ARBA" id="ARBA00005964"/>
    </source>
</evidence>
<reference evidence="8" key="1">
    <citation type="submission" date="2021-06" db="EMBL/GenBank/DDBJ databases">
        <authorList>
            <person name="Hodson N. C."/>
            <person name="Mongue J. A."/>
            <person name="Jaron S. K."/>
        </authorList>
    </citation>
    <scope>NUCLEOTIDE SEQUENCE</scope>
</reference>
<evidence type="ECO:0000256" key="2">
    <source>
        <dbReference type="ARBA" id="ARBA00022487"/>
    </source>
</evidence>
<feature type="transmembrane region" description="Helical" evidence="6">
    <location>
        <begin position="271"/>
        <end position="296"/>
    </location>
</feature>
<feature type="compositionally biased region" description="Low complexity" evidence="5">
    <location>
        <begin position="121"/>
        <end position="131"/>
    </location>
</feature>
<dbReference type="PROSITE" id="PS00122">
    <property type="entry name" value="CARBOXYLESTERASE_B_1"/>
    <property type="match status" value="2"/>
</dbReference>
<feature type="compositionally biased region" description="Acidic residues" evidence="5">
    <location>
        <begin position="80"/>
        <end position="97"/>
    </location>
</feature>
<feature type="region of interest" description="Disordered" evidence="5">
    <location>
        <begin position="1"/>
        <end position="46"/>
    </location>
</feature>
<evidence type="ECO:0000256" key="4">
    <source>
        <dbReference type="ARBA" id="ARBA00023180"/>
    </source>
</evidence>
<keyword evidence="2" id="KW-0719">Serine esterase</keyword>
<comment type="caution">
    <text evidence="8">The sequence shown here is derived from an EMBL/GenBank/DDBJ whole genome shotgun (WGS) entry which is preliminary data.</text>
</comment>
<keyword evidence="6" id="KW-0812">Transmembrane</keyword>
<keyword evidence="3" id="KW-0378">Hydrolase</keyword>
<dbReference type="InterPro" id="IPR019826">
    <property type="entry name" value="Carboxylesterase_B_AS"/>
</dbReference>
<feature type="region of interest" description="Disordered" evidence="5">
    <location>
        <begin position="69"/>
        <end position="141"/>
    </location>
</feature>
<evidence type="ECO:0000256" key="5">
    <source>
        <dbReference type="SAM" id="MobiDB-lite"/>
    </source>
</evidence>
<comment type="similarity">
    <text evidence="1">Belongs to the type-B carboxylesterase/lipase family.</text>
</comment>
<dbReference type="GO" id="GO:0052689">
    <property type="term" value="F:carboxylic ester hydrolase activity"/>
    <property type="evidence" value="ECO:0007669"/>
    <property type="project" value="UniProtKB-KW"/>
</dbReference>
<organism evidence="8 9">
    <name type="scientific">Allacma fusca</name>
    <dbReference type="NCBI Taxonomy" id="39272"/>
    <lineage>
        <taxon>Eukaryota</taxon>
        <taxon>Metazoa</taxon>
        <taxon>Ecdysozoa</taxon>
        <taxon>Arthropoda</taxon>
        <taxon>Hexapoda</taxon>
        <taxon>Collembola</taxon>
        <taxon>Symphypleona</taxon>
        <taxon>Sminthuridae</taxon>
        <taxon>Allacma</taxon>
    </lineage>
</organism>
<feature type="compositionally biased region" description="Polar residues" evidence="5">
    <location>
        <begin position="104"/>
        <end position="113"/>
    </location>
</feature>
<evidence type="ECO:0000313" key="8">
    <source>
        <dbReference type="EMBL" id="CAG7822768.1"/>
    </source>
</evidence>
<keyword evidence="6" id="KW-1133">Transmembrane helix</keyword>
<dbReference type="Pfam" id="PF00135">
    <property type="entry name" value="COesterase"/>
    <property type="match status" value="2"/>
</dbReference>
<evidence type="ECO:0000256" key="6">
    <source>
        <dbReference type="SAM" id="Phobius"/>
    </source>
</evidence>
<accession>A0A8J2KZQ5</accession>
<protein>
    <recommendedName>
        <fullName evidence="7">Carboxylesterase type B domain-containing protein</fullName>
    </recommendedName>
</protein>
<feature type="region of interest" description="Disordered" evidence="5">
    <location>
        <begin position="208"/>
        <end position="232"/>
    </location>
</feature>